<dbReference type="Proteomes" id="UP000001554">
    <property type="component" value="Chromosome 10"/>
</dbReference>
<feature type="region of interest" description="Disordered" evidence="1">
    <location>
        <begin position="746"/>
        <end position="790"/>
    </location>
</feature>
<reference evidence="3" key="2">
    <citation type="submission" date="2025-08" db="UniProtKB">
        <authorList>
            <consortium name="RefSeq"/>
        </authorList>
    </citation>
    <scope>IDENTIFICATION</scope>
    <source>
        <strain evidence="3">S238N-H82</strain>
        <tissue evidence="3">Testes</tissue>
    </source>
</reference>
<feature type="compositionally biased region" description="Basic and acidic residues" evidence="1">
    <location>
        <begin position="599"/>
        <end position="610"/>
    </location>
</feature>
<keyword evidence="2" id="KW-1185">Reference proteome</keyword>
<dbReference type="KEGG" id="bfo:118424996"/>
<feature type="compositionally biased region" description="Polar residues" evidence="1">
    <location>
        <begin position="909"/>
        <end position="918"/>
    </location>
</feature>
<feature type="compositionally biased region" description="Low complexity" evidence="1">
    <location>
        <begin position="881"/>
        <end position="892"/>
    </location>
</feature>
<feature type="compositionally biased region" description="Polar residues" evidence="1">
    <location>
        <begin position="635"/>
        <end position="647"/>
    </location>
</feature>
<feature type="compositionally biased region" description="Basic and acidic residues" evidence="1">
    <location>
        <begin position="435"/>
        <end position="444"/>
    </location>
</feature>
<organism evidence="2 3">
    <name type="scientific">Branchiostoma floridae</name>
    <name type="common">Florida lancelet</name>
    <name type="synonym">Amphioxus</name>
    <dbReference type="NCBI Taxonomy" id="7739"/>
    <lineage>
        <taxon>Eukaryota</taxon>
        <taxon>Metazoa</taxon>
        <taxon>Chordata</taxon>
        <taxon>Cephalochordata</taxon>
        <taxon>Leptocardii</taxon>
        <taxon>Amphioxiformes</taxon>
        <taxon>Branchiostomatidae</taxon>
        <taxon>Branchiostoma</taxon>
    </lineage>
</organism>
<sequence>MSTRIQKASGTTPSSKQEAKYVPKFGKKTKKKQEGVQVAVPKEEKHSNTTANVDGAQVASSGDSSPVQKEEDVTTLPAVLDEEKKTTSENGVATETTKVDTVETFSTGGTSLTNNLVQKQEDVTTLPAVFDEEKKTTLGNGVAAETTKVDTLEILSTEGLTNNLVKEQEDITARSTAVAEEKKAVSGNKLSAETTKVDTVESLSTEGTSLTKNLLKEQEDVATTKVDTVEILPTKETSLTNSLVQKQEDITTTSSAVDEEKTTVSQDVCSLVQKQEDITTTSTAVDEEKTTVSQDEVVIVSIDIDPVETLSTDATRHTHGPVQEQDDEISTGNILAEEDKVSDNKVTDAGTNTSTESVNHTNSQRQEENKKDVTSSIIADNKHSLVLEAKVAVSTANTCDIANQHTSGGSVVSSAVQASDIKTVTVATVKPQKQDEIETAKDTKATASSADDLIPPNRELQMVEGASDGISAPLREPDNNTSAAEEKVITTEHKAVPSSEISSVPEVEVARDVLSTIIEKIVSEKAVIHSSNDSTTGTDLSTELQRKEERSASGPGTDCNGERIGQNDISSSDAQVAAPETVSTESQVKEGRSGGGDDNAEKKAGQKDEGSLDTPVPDAQETRERSNCADVADQNAPQQGYEQNDCGSTDKSRETSTAEHSDQEDSQGLDNFMDSLSSSQLYQMEQEALTTAQQINTVRQEPDEGARKAILGLTSDLSSLNRSVMSVWREFNALQKKRLARKKEQAAKASRGHPNAFRNDSVTTKPVQNGRRGGNVRTQVAQPNPSPMKIRNDKKVVFSHIDQQKKTDQHNTRPMSLQATNNGQWGSNIRTQVAQQNPSPMKIRNNNKAVFNKLDQQKKMDQHKIRPTSLQAVKNRQQGRLLPMPKPMGKLPFTGTTTHRQPPRIPGPYQNTNASRGNQLVPPNRKPQNGSTPTKASSSSNSFNFTPTKPAQDFKSCS</sequence>
<name>A0A9J7LW98_BRAFL</name>
<feature type="compositionally biased region" description="Basic and acidic residues" evidence="1">
    <location>
        <begin position="648"/>
        <end position="663"/>
    </location>
</feature>
<evidence type="ECO:0000313" key="3">
    <source>
        <dbReference type="RefSeq" id="XP_035689703.1"/>
    </source>
</evidence>
<feature type="compositionally biased region" description="Low complexity" evidence="1">
    <location>
        <begin position="931"/>
        <end position="949"/>
    </location>
</feature>
<feature type="compositionally biased region" description="Polar residues" evidence="1">
    <location>
        <begin position="529"/>
        <end position="543"/>
    </location>
</feature>
<feature type="region of interest" description="Disordered" evidence="1">
    <location>
        <begin position="435"/>
        <end position="501"/>
    </location>
</feature>
<feature type="compositionally biased region" description="Basic and acidic residues" evidence="1">
    <location>
        <begin position="484"/>
        <end position="495"/>
    </location>
</feature>
<dbReference type="RefSeq" id="XP_035689703.1">
    <property type="nucleotide sequence ID" value="XM_035833810.1"/>
</dbReference>
<feature type="compositionally biased region" description="Basic and acidic residues" evidence="1">
    <location>
        <begin position="337"/>
        <end position="346"/>
    </location>
</feature>
<feature type="region of interest" description="Disordered" evidence="1">
    <location>
        <begin position="310"/>
        <end position="372"/>
    </location>
</feature>
<feature type="region of interest" description="Disordered" evidence="1">
    <location>
        <begin position="1"/>
        <end position="98"/>
    </location>
</feature>
<feature type="compositionally biased region" description="Polar residues" evidence="1">
    <location>
        <begin position="1"/>
        <end position="16"/>
    </location>
</feature>
<evidence type="ECO:0000313" key="2">
    <source>
        <dbReference type="Proteomes" id="UP000001554"/>
    </source>
</evidence>
<reference evidence="2" key="1">
    <citation type="journal article" date="2020" name="Nat. Ecol. Evol.">
        <title>Deeply conserved synteny resolves early events in vertebrate evolution.</title>
        <authorList>
            <person name="Simakov O."/>
            <person name="Marletaz F."/>
            <person name="Yue J.X."/>
            <person name="O'Connell B."/>
            <person name="Jenkins J."/>
            <person name="Brandt A."/>
            <person name="Calef R."/>
            <person name="Tung C.H."/>
            <person name="Huang T.K."/>
            <person name="Schmutz J."/>
            <person name="Satoh N."/>
            <person name="Yu J.K."/>
            <person name="Putnam N.H."/>
            <person name="Green R.E."/>
            <person name="Rokhsar D.S."/>
        </authorList>
    </citation>
    <scope>NUCLEOTIDE SEQUENCE [LARGE SCALE GENOMIC DNA]</scope>
    <source>
        <strain evidence="2">S238N-H82</strain>
    </source>
</reference>
<feature type="compositionally biased region" description="Polar residues" evidence="1">
    <location>
        <begin position="812"/>
        <end position="823"/>
    </location>
</feature>
<feature type="compositionally biased region" description="Polar residues" evidence="1">
    <location>
        <begin position="349"/>
        <end position="364"/>
    </location>
</feature>
<feature type="region of interest" description="Disordered" evidence="1">
    <location>
        <begin position="881"/>
        <end position="958"/>
    </location>
</feature>
<evidence type="ECO:0000256" key="1">
    <source>
        <dbReference type="SAM" id="MobiDB-lite"/>
    </source>
</evidence>
<feature type="compositionally biased region" description="Polar residues" evidence="1">
    <location>
        <begin position="758"/>
        <end position="767"/>
    </location>
</feature>
<feature type="region of interest" description="Disordered" evidence="1">
    <location>
        <begin position="528"/>
        <end position="673"/>
    </location>
</feature>
<protein>
    <submittedName>
        <fullName evidence="3">Serine-rich adhesin for platelets-like</fullName>
    </submittedName>
</protein>
<proteinExistence type="predicted"/>
<feature type="compositionally biased region" description="Polar residues" evidence="1">
    <location>
        <begin position="48"/>
        <end position="67"/>
    </location>
</feature>
<dbReference type="AlphaFoldDB" id="A0A9J7LW98"/>
<gene>
    <name evidence="3" type="primary">LOC118424996</name>
</gene>
<feature type="region of interest" description="Disordered" evidence="1">
    <location>
        <begin position="804"/>
        <end position="823"/>
    </location>
</feature>
<dbReference type="OrthoDB" id="10464768at2759"/>
<accession>A0A9J7LW98</accession>
<dbReference type="GeneID" id="118424996"/>